<accession>A0A6I6CD03</accession>
<dbReference type="EMBL" id="CP046276">
    <property type="protein sequence ID" value="QGS51854.1"/>
    <property type="molecule type" value="Genomic_DNA"/>
</dbReference>
<reference evidence="1 2" key="1">
    <citation type="submission" date="2019-11" db="EMBL/GenBank/DDBJ databases">
        <title>Complete genome sequence of Spiroplasma tabanidicola TAUS-1 (DSM 22603).</title>
        <authorList>
            <person name="Huang C.-T."/>
            <person name="Lin Y.-C."/>
            <person name="Kuo C.-H."/>
        </authorList>
    </citation>
    <scope>NUCLEOTIDE SEQUENCE [LARGE SCALE GENOMIC DNA]</scope>
    <source>
        <strain evidence="1 2">TAUS-1</strain>
    </source>
</reference>
<dbReference type="AlphaFoldDB" id="A0A6I6CD03"/>
<dbReference type="Proteomes" id="UP000424468">
    <property type="component" value="Chromosome"/>
</dbReference>
<gene>
    <name evidence="1" type="ORF">STABA_v1c04910</name>
</gene>
<protein>
    <submittedName>
        <fullName evidence="1">Uncharacterized protein</fullName>
    </submittedName>
</protein>
<organism evidence="1 2">
    <name type="scientific">Spiroplasma tabanidicola</name>
    <dbReference type="NCBI Taxonomy" id="324079"/>
    <lineage>
        <taxon>Bacteria</taxon>
        <taxon>Bacillati</taxon>
        <taxon>Mycoplasmatota</taxon>
        <taxon>Mollicutes</taxon>
        <taxon>Entomoplasmatales</taxon>
        <taxon>Spiroplasmataceae</taxon>
        <taxon>Spiroplasma</taxon>
    </lineage>
</organism>
<keyword evidence="2" id="KW-1185">Reference proteome</keyword>
<proteinExistence type="predicted"/>
<name>A0A6I6CD03_9MOLU</name>
<dbReference type="KEGG" id="stab:STABA_v1c04910"/>
<dbReference type="RefSeq" id="WP_156006234.1">
    <property type="nucleotide sequence ID" value="NZ_CP046276.1"/>
</dbReference>
<evidence type="ECO:0000313" key="1">
    <source>
        <dbReference type="EMBL" id="QGS51854.1"/>
    </source>
</evidence>
<evidence type="ECO:0000313" key="2">
    <source>
        <dbReference type="Proteomes" id="UP000424468"/>
    </source>
</evidence>
<sequence>MIKMSIVFESELTFTDYIKQKIKIIENENDNEKVNVFLIELIILVFSYFEHDLKKHIVDNFDNLECADEDFKNFILQRLIFFQEKESIIIKIEDYYSDKEDFQKFNEMIKLCSKFFDKDFSYVKKYLKDDFVHLLTQNKISKLIENAKKIKKLKIELGVEDDWSQVVNIEVTSIEDFYKNELSNYRNKAVHNLQIDDNFYNNIYKQSKLESWFLKVLEVLNIIKNNFFISK</sequence>